<dbReference type="PANTHER" id="PTHR22133">
    <property type="entry name" value="AT01821P-RELATED"/>
    <property type="match status" value="1"/>
</dbReference>
<protein>
    <recommendedName>
        <fullName evidence="2">Deltamethrin resistance protein prag01 domain-containing protein</fullName>
    </recommendedName>
</protein>
<dbReference type="InterPro" id="IPR031973">
    <property type="entry name" value="Deltameth_res_prag01"/>
</dbReference>
<keyword evidence="1" id="KW-1133">Transmembrane helix</keyword>
<dbReference type="EMBL" id="JARBHB010000007">
    <property type="protein sequence ID" value="KAJ8879493.1"/>
    <property type="molecule type" value="Genomic_DNA"/>
</dbReference>
<comment type="caution">
    <text evidence="3">The sequence shown here is derived from an EMBL/GenBank/DDBJ whole genome shotgun (WGS) entry which is preliminary data.</text>
</comment>
<organism evidence="3 4">
    <name type="scientific">Dryococelus australis</name>
    <dbReference type="NCBI Taxonomy" id="614101"/>
    <lineage>
        <taxon>Eukaryota</taxon>
        <taxon>Metazoa</taxon>
        <taxon>Ecdysozoa</taxon>
        <taxon>Arthropoda</taxon>
        <taxon>Hexapoda</taxon>
        <taxon>Insecta</taxon>
        <taxon>Pterygota</taxon>
        <taxon>Neoptera</taxon>
        <taxon>Polyneoptera</taxon>
        <taxon>Phasmatodea</taxon>
        <taxon>Verophasmatodea</taxon>
        <taxon>Anareolatae</taxon>
        <taxon>Phasmatidae</taxon>
        <taxon>Eurycanthinae</taxon>
        <taxon>Dryococelus</taxon>
    </lineage>
</organism>
<evidence type="ECO:0000313" key="3">
    <source>
        <dbReference type="EMBL" id="KAJ8879493.1"/>
    </source>
</evidence>
<evidence type="ECO:0000313" key="4">
    <source>
        <dbReference type="Proteomes" id="UP001159363"/>
    </source>
</evidence>
<reference evidence="3 4" key="1">
    <citation type="submission" date="2023-02" db="EMBL/GenBank/DDBJ databases">
        <title>LHISI_Scaffold_Assembly.</title>
        <authorList>
            <person name="Stuart O.P."/>
            <person name="Cleave R."/>
            <person name="Magrath M.J.L."/>
            <person name="Mikheyev A.S."/>
        </authorList>
    </citation>
    <scope>NUCLEOTIDE SEQUENCE [LARGE SCALE GENOMIC DNA]</scope>
    <source>
        <strain evidence="3">Daus_M_001</strain>
        <tissue evidence="3">Leg muscle</tissue>
    </source>
</reference>
<sequence>MLVISGAEAACTQVRQYHPPATHKQPTMDDLPIPQGSWQAAYDAKQRKYNIHLISGVLIFGITIGVVSMSS</sequence>
<feature type="transmembrane region" description="Helical" evidence="1">
    <location>
        <begin position="49"/>
        <end position="69"/>
    </location>
</feature>
<gene>
    <name evidence="3" type="ORF">PR048_020101</name>
</gene>
<keyword evidence="1" id="KW-0812">Transmembrane</keyword>
<proteinExistence type="predicted"/>
<evidence type="ECO:0000256" key="1">
    <source>
        <dbReference type="SAM" id="Phobius"/>
    </source>
</evidence>
<dbReference type="Proteomes" id="UP001159363">
    <property type="component" value="Chromosome 6"/>
</dbReference>
<keyword evidence="1" id="KW-0472">Membrane</keyword>
<accession>A0ABQ9H5D2</accession>
<keyword evidence="4" id="KW-1185">Reference proteome</keyword>
<dbReference type="Pfam" id="PF16020">
    <property type="entry name" value="Deltameth_res"/>
    <property type="match status" value="1"/>
</dbReference>
<dbReference type="PANTHER" id="PTHR22133:SF2">
    <property type="entry name" value="AT01821P-RELATED"/>
    <property type="match status" value="1"/>
</dbReference>
<feature type="domain" description="Deltamethrin resistance protein prag01" evidence="2">
    <location>
        <begin position="29"/>
        <end position="70"/>
    </location>
</feature>
<name>A0ABQ9H5D2_9NEOP</name>
<evidence type="ECO:0000259" key="2">
    <source>
        <dbReference type="Pfam" id="PF16020"/>
    </source>
</evidence>